<dbReference type="Pfam" id="PF00004">
    <property type="entry name" value="AAA"/>
    <property type="match status" value="2"/>
</dbReference>
<dbReference type="Gene3D" id="3.40.50.300">
    <property type="entry name" value="P-loop containing nucleotide triphosphate hydrolases"/>
    <property type="match status" value="2"/>
</dbReference>
<dbReference type="GO" id="GO:0005524">
    <property type="term" value="F:ATP binding"/>
    <property type="evidence" value="ECO:0007669"/>
    <property type="project" value="UniProtKB-KW"/>
</dbReference>
<comment type="similarity">
    <text evidence="3">Belongs to the AAA ATPase family. Highly divergent.</text>
</comment>
<dbReference type="SUPFAM" id="SSF52540">
    <property type="entry name" value="P-loop containing nucleoside triphosphate hydrolases"/>
    <property type="match status" value="2"/>
</dbReference>
<dbReference type="EMBL" id="WJJP01000767">
    <property type="protein sequence ID" value="MBD3327635.1"/>
    <property type="molecule type" value="Genomic_DNA"/>
</dbReference>
<sequence>PERIEFAELIQQIRRDLRRQMPVKIDLSHQAMHRLLDNLQGLTLIEAKKILTKAMIEDGKLAPDDIRLVIDAKKTIIEREGVLEYYAAEEDLEDIADLHGLKTWLAKRKAIITQPHQAAKLGLTFPKGILLTGIPGTGKSLCAKAVAMEWELPLLKMDPASLYTKYMGESEQNFTRAMAAAEKVAPVVLWIDEIEKAFATGDADFDGGTSQRILGTFLSWMQERQGDVFVVATSNDVTQLPPELLRKGRFDELFFVDLPDEEARKAIFEIHLTRRGHTFPQRELWQLAEAADGFSGAEIDQAIVSALYTAFAEGTEITTDLLLKEIQATHPLSETRAEDIQELRQWAADRAVSAQYVDEGPESASSLTRSEYIQLLKRIHHNLSQRTPIKVEMSQGDLNRLINNLRGLTVTEAKKILTKAMIRDGRLATDDIQFVIQAKHAAVEPGDILEYCAVQETLNDLAGVSRLKEWLVKRKAIILKPDKAAEAGLPFPKGLLLLGVPGTGKSLCAKAVAMEWGLPLLKLDPARVYDKYIGETEKNVGRAMQTAEKMAPAILWIDEIEKIFSSGGGEDSGVSHRVLGMFLSWMQDRHGDVFVVATSNDVTRLPPELLRKGRFDELFFLDLPEADVRAAIVEIHLKRRGHAPQRFDVRQIATVTDGFSGAEIEQVIVAALYTAFAQETSLTTTLILEEAHRTRPLSKTRAEHIQALRQWAAGRTARAQ</sequence>
<reference evidence="6" key="1">
    <citation type="submission" date="2019-11" db="EMBL/GenBank/DDBJ databases">
        <title>Microbial mats filling the niche in hypersaline microbial mats.</title>
        <authorList>
            <person name="Wong H.L."/>
            <person name="Macleod F.I."/>
            <person name="White R.A. III"/>
            <person name="Burns B.P."/>
        </authorList>
    </citation>
    <scope>NUCLEOTIDE SEQUENCE</scope>
    <source>
        <strain evidence="6">Rbin_158</strain>
    </source>
</reference>
<proteinExistence type="inferred from homology"/>
<organism evidence="6 7">
    <name type="scientific">candidate division KSB3 bacterium</name>
    <dbReference type="NCBI Taxonomy" id="2044937"/>
    <lineage>
        <taxon>Bacteria</taxon>
        <taxon>candidate division KSB3</taxon>
    </lineage>
</organism>
<comment type="caution">
    <text evidence="6">The sequence shown here is derived from an EMBL/GenBank/DDBJ whole genome shotgun (WGS) entry which is preliminary data.</text>
</comment>
<evidence type="ECO:0000259" key="5">
    <source>
        <dbReference type="SMART" id="SM00382"/>
    </source>
</evidence>
<dbReference type="GO" id="GO:0016887">
    <property type="term" value="F:ATP hydrolysis activity"/>
    <property type="evidence" value="ECO:0007669"/>
    <property type="project" value="InterPro"/>
</dbReference>
<keyword evidence="2" id="KW-0067">ATP-binding</keyword>
<feature type="non-terminal residue" evidence="6">
    <location>
        <position position="1"/>
    </location>
</feature>
<protein>
    <recommendedName>
        <fullName evidence="4">Uncharacterized AAA domain-containing protein ycf46</fullName>
    </recommendedName>
</protein>
<feature type="domain" description="AAA+ ATPase" evidence="5">
    <location>
        <begin position="125"/>
        <end position="260"/>
    </location>
</feature>
<feature type="domain" description="AAA+ ATPase" evidence="5">
    <location>
        <begin position="491"/>
        <end position="625"/>
    </location>
</feature>
<dbReference type="InterPro" id="IPR027417">
    <property type="entry name" value="P-loop_NTPase"/>
</dbReference>
<dbReference type="PANTHER" id="PTHR42960:SF1">
    <property type="entry name" value="YCF46 PROTEIN"/>
    <property type="match status" value="1"/>
</dbReference>
<dbReference type="SMART" id="SM00382">
    <property type="entry name" value="AAA"/>
    <property type="match status" value="2"/>
</dbReference>
<evidence type="ECO:0000256" key="1">
    <source>
        <dbReference type="ARBA" id="ARBA00022741"/>
    </source>
</evidence>
<dbReference type="Proteomes" id="UP000649604">
    <property type="component" value="Unassembled WGS sequence"/>
</dbReference>
<keyword evidence="1" id="KW-0547">Nucleotide-binding</keyword>
<name>A0A9D5K173_9BACT</name>
<evidence type="ECO:0000313" key="7">
    <source>
        <dbReference type="Proteomes" id="UP000649604"/>
    </source>
</evidence>
<dbReference type="InterPro" id="IPR052381">
    <property type="entry name" value="AAA_domain_protein"/>
</dbReference>
<dbReference type="InterPro" id="IPR003959">
    <property type="entry name" value="ATPase_AAA_core"/>
</dbReference>
<evidence type="ECO:0000313" key="6">
    <source>
        <dbReference type="EMBL" id="MBD3327635.1"/>
    </source>
</evidence>
<evidence type="ECO:0000256" key="3">
    <source>
        <dbReference type="ARBA" id="ARBA00038088"/>
    </source>
</evidence>
<evidence type="ECO:0000256" key="2">
    <source>
        <dbReference type="ARBA" id="ARBA00022840"/>
    </source>
</evidence>
<dbReference type="InterPro" id="IPR003593">
    <property type="entry name" value="AAA+_ATPase"/>
</dbReference>
<dbReference type="PANTHER" id="PTHR42960">
    <property type="entry name" value="YCF46 PROTEIN"/>
    <property type="match status" value="1"/>
</dbReference>
<dbReference type="AlphaFoldDB" id="A0A9D5K173"/>
<dbReference type="Gene3D" id="1.10.8.60">
    <property type="match status" value="2"/>
</dbReference>
<accession>A0A9D5K173</accession>
<gene>
    <name evidence="6" type="ORF">GF339_23835</name>
</gene>
<evidence type="ECO:0000256" key="4">
    <source>
        <dbReference type="ARBA" id="ARBA00040480"/>
    </source>
</evidence>